<proteinExistence type="predicted"/>
<name>A0ABX2T623_9PROT</name>
<evidence type="ECO:0000313" key="1">
    <source>
        <dbReference type="EMBL" id="NYZ18394.1"/>
    </source>
</evidence>
<comment type="caution">
    <text evidence="1">The sequence shown here is derived from an EMBL/GenBank/DDBJ whole genome shotgun (WGS) entry which is preliminary data.</text>
</comment>
<gene>
    <name evidence="1" type="ORF">HND93_01615</name>
</gene>
<keyword evidence="2" id="KW-1185">Reference proteome</keyword>
<dbReference type="RefSeq" id="WP_180280143.1">
    <property type="nucleotide sequence ID" value="NZ_JABFDB010000001.1"/>
</dbReference>
<evidence type="ECO:0000313" key="2">
    <source>
        <dbReference type="Proteomes" id="UP000584642"/>
    </source>
</evidence>
<dbReference type="Proteomes" id="UP000584642">
    <property type="component" value="Unassembled WGS sequence"/>
</dbReference>
<reference evidence="1 2" key="1">
    <citation type="submission" date="2020-05" db="EMBL/GenBank/DDBJ databases">
        <title>Azospirillum oleiclasticum sp. nov, a nitrogen-fixing and heavy crude oil-emulsifying bacterium isolated from the crude oil of Yumen Oilfield.</title>
        <authorList>
            <person name="Wu D."/>
            <person name="Cai M."/>
            <person name="Zhang X."/>
        </authorList>
    </citation>
    <scope>NUCLEOTIDE SEQUENCE [LARGE SCALE GENOMIC DNA]</scope>
    <source>
        <strain evidence="1 2">ROY-1-1-2</strain>
    </source>
</reference>
<organism evidence="1 2">
    <name type="scientific">Azospirillum oleiclasticum</name>
    <dbReference type="NCBI Taxonomy" id="2735135"/>
    <lineage>
        <taxon>Bacteria</taxon>
        <taxon>Pseudomonadati</taxon>
        <taxon>Pseudomonadota</taxon>
        <taxon>Alphaproteobacteria</taxon>
        <taxon>Rhodospirillales</taxon>
        <taxon>Azospirillaceae</taxon>
        <taxon>Azospirillum</taxon>
    </lineage>
</organism>
<accession>A0ABX2T623</accession>
<sequence>MSDSLVLTPATRALVVAMRLWHFDRENWWTKMQPLGARLERRAGMELLMALDGLMTVLAEHAHCDIALRPVACRRITVEERAFVGALENAASGDHDGCRHALRRFLDGENLRFAQSLLTDIAGHLGSFAATLDAPEVPASPALAASTPAHC</sequence>
<protein>
    <submittedName>
        <fullName evidence="1">Uncharacterized protein</fullName>
    </submittedName>
</protein>
<dbReference type="EMBL" id="JABFDB010000001">
    <property type="protein sequence ID" value="NYZ18394.1"/>
    <property type="molecule type" value="Genomic_DNA"/>
</dbReference>